<reference evidence="1 2" key="1">
    <citation type="submission" date="2020-07" db="EMBL/GenBank/DDBJ databases">
        <title>Sequencing the genomes of 1000 actinobacteria strains.</title>
        <authorList>
            <person name="Klenk H.-P."/>
        </authorList>
    </citation>
    <scope>NUCLEOTIDE SEQUENCE [LARGE SCALE GENOMIC DNA]</scope>
    <source>
        <strain evidence="1 2">DSM 15664</strain>
    </source>
</reference>
<dbReference type="Proteomes" id="UP000560069">
    <property type="component" value="Unassembled WGS sequence"/>
</dbReference>
<organism evidence="1 2">
    <name type="scientific">Nesterenkonia sandarakina</name>
    <dbReference type="NCBI Taxonomy" id="272918"/>
    <lineage>
        <taxon>Bacteria</taxon>
        <taxon>Bacillati</taxon>
        <taxon>Actinomycetota</taxon>
        <taxon>Actinomycetes</taxon>
        <taxon>Micrococcales</taxon>
        <taxon>Micrococcaceae</taxon>
        <taxon>Nesterenkonia</taxon>
    </lineage>
</organism>
<evidence type="ECO:0000313" key="2">
    <source>
        <dbReference type="Proteomes" id="UP000560069"/>
    </source>
</evidence>
<accession>A0A7Z0E5V6</accession>
<protein>
    <submittedName>
        <fullName evidence="1">Uncharacterized protein (TIGR03089 family)</fullName>
    </submittedName>
</protein>
<dbReference type="EMBL" id="JACCFQ010000001">
    <property type="protein sequence ID" value="NYJ15615.1"/>
    <property type="molecule type" value="Genomic_DNA"/>
</dbReference>
<dbReference type="SUPFAM" id="SSF56801">
    <property type="entry name" value="Acetyl-CoA synthetase-like"/>
    <property type="match status" value="1"/>
</dbReference>
<comment type="caution">
    <text evidence="1">The sequence shown here is derived from an EMBL/GenBank/DDBJ whole genome shotgun (WGS) entry which is preliminary data.</text>
</comment>
<dbReference type="RefSeq" id="WP_179440688.1">
    <property type="nucleotide sequence ID" value="NZ_BAAALK010000001.1"/>
</dbReference>
<name>A0A7Z0E5V6_9MICC</name>
<sequence length="280" mass="29362">MTPLTLSGSTAGPPQTFPALLDLLEARPQPALIWYGAGQGEERVELSGRVLQNWTVKLIGLFDQESEIEADDAVLIHAAAHWKAAAVLLAAGALGWRISVIDPGAPQSDQAVLAAAIAAQQPGLVVTERPGDWTGSGTWGQLLGDAELAALSPGLLDASFEEATGQRLPAWALDISAEVRQHPDQLPAPLPPRGLSEVLVPEGARSEPGAAAGRSGGLVVVGASPQAPLQDWGLTHWGAADLLPKMLATWAQSRPVVLFQGDPAAQPQAWEQMLRNEAVR</sequence>
<dbReference type="NCBIfam" id="TIGR03089">
    <property type="entry name" value="TIGR03089 family protein"/>
    <property type="match status" value="1"/>
</dbReference>
<dbReference type="InterPro" id="IPR017523">
    <property type="entry name" value="Rv3268"/>
</dbReference>
<gene>
    <name evidence="1" type="ORF">HNR11_000149</name>
</gene>
<keyword evidence="2" id="KW-1185">Reference proteome</keyword>
<proteinExistence type="predicted"/>
<dbReference type="AlphaFoldDB" id="A0A7Z0E5V6"/>
<evidence type="ECO:0000313" key="1">
    <source>
        <dbReference type="EMBL" id="NYJ15615.1"/>
    </source>
</evidence>